<comment type="caution">
    <text evidence="2">The sequence shown here is derived from an EMBL/GenBank/DDBJ whole genome shotgun (WGS) entry which is preliminary data.</text>
</comment>
<accession>A0A501PHD4</accession>
<organism evidence="2 3">
    <name type="scientific">Emcibacter nanhaiensis</name>
    <dbReference type="NCBI Taxonomy" id="1505037"/>
    <lineage>
        <taxon>Bacteria</taxon>
        <taxon>Pseudomonadati</taxon>
        <taxon>Pseudomonadota</taxon>
        <taxon>Alphaproteobacteria</taxon>
        <taxon>Emcibacterales</taxon>
        <taxon>Emcibacteraceae</taxon>
        <taxon>Emcibacter</taxon>
    </lineage>
</organism>
<protein>
    <submittedName>
        <fullName evidence="2">Autotransporter domain-containing protein</fullName>
    </submittedName>
</protein>
<gene>
    <name evidence="2" type="ORF">FIV46_11960</name>
</gene>
<evidence type="ECO:0000313" key="3">
    <source>
        <dbReference type="Proteomes" id="UP000319148"/>
    </source>
</evidence>
<proteinExistence type="predicted"/>
<name>A0A501PHD4_9PROT</name>
<evidence type="ECO:0000259" key="1">
    <source>
        <dbReference type="PROSITE" id="PS51208"/>
    </source>
</evidence>
<dbReference type="AlphaFoldDB" id="A0A501PHD4"/>
<dbReference type="Pfam" id="PF03797">
    <property type="entry name" value="Autotransporter"/>
    <property type="match status" value="1"/>
</dbReference>
<dbReference type="InterPro" id="IPR036709">
    <property type="entry name" value="Autotransporte_beta_dom_sf"/>
</dbReference>
<reference evidence="3" key="1">
    <citation type="submission" date="2019-06" db="EMBL/GenBank/DDBJ databases">
        <title>The complete genome of Emcibacter congregatus ZYLT.</title>
        <authorList>
            <person name="Zhao Z."/>
        </authorList>
    </citation>
    <scope>NUCLEOTIDE SEQUENCE [LARGE SCALE GENOMIC DNA]</scope>
    <source>
        <strain evidence="3">MCCC 1A06723</strain>
    </source>
</reference>
<evidence type="ECO:0000313" key="2">
    <source>
        <dbReference type="EMBL" id="TPD59497.1"/>
    </source>
</evidence>
<dbReference type="PROSITE" id="PS51208">
    <property type="entry name" value="AUTOTRANSPORTER"/>
    <property type="match status" value="1"/>
</dbReference>
<dbReference type="InterPro" id="IPR005546">
    <property type="entry name" value="Autotransporte_beta"/>
</dbReference>
<dbReference type="SMART" id="SM00869">
    <property type="entry name" value="Autotransporter"/>
    <property type="match status" value="1"/>
</dbReference>
<keyword evidence="3" id="KW-1185">Reference proteome</keyword>
<dbReference type="EMBL" id="VFIY01000014">
    <property type="protein sequence ID" value="TPD59497.1"/>
    <property type="molecule type" value="Genomic_DNA"/>
</dbReference>
<dbReference type="RefSeq" id="WP_139941160.1">
    <property type="nucleotide sequence ID" value="NZ_JBHSYP010000006.1"/>
</dbReference>
<dbReference type="SUPFAM" id="SSF103515">
    <property type="entry name" value="Autotransporter"/>
    <property type="match status" value="1"/>
</dbReference>
<feature type="domain" description="Autotransporter" evidence="1">
    <location>
        <begin position="788"/>
        <end position="1072"/>
    </location>
</feature>
<dbReference type="Proteomes" id="UP000319148">
    <property type="component" value="Unassembled WGS sequence"/>
</dbReference>
<dbReference type="OrthoDB" id="7613961at2"/>
<dbReference type="Gene3D" id="2.40.128.130">
    <property type="entry name" value="Autotransporter beta-domain"/>
    <property type="match status" value="1"/>
</dbReference>
<sequence length="1072" mass="112831">MKKKSTTGGTFLLKHNTLVILSTGLVAGILPPQILLADDLTIDETLDSQVRTSEASGGTAGDITIESGGISVDDGTALVVDSSNSLENEGTLDTDGWEDATGLHIDTSGGDIAGTIANNGAITSSYRTDEDEDDVYEYGENNFGLLLEGTGTFTGDITHDNTAAITVYGKNSAGISLRADMVGDLTVNSATVYGENSNAVELLSDLDGNISITGSLTAQQAGSHGYYQEGNVTGGLYNLGTLTTGTGITSVYDDDAEEYVAVPAVAGIASLRISGNLGAGLVNDRLFYNDEGTQVTLEDDDDPDDYSTDNSYLTAYGGGYALLISPEKLYSDSWTDITVGGATAYDRTYSVMNYGQITASGLNAEQETVAIRIAGAEQDGTLYRATLTDGFYNGAWGEITSTAVDATSTAMSIGEGASLSTITNDGLIEVYTERSEDDDDEPVGDGGNAYGIVIDEGATVTDITNSGTLYVEADGLDTNAYGIVDYSGSVSTFTNSGLVYPVLGEDNAGEILALDFSANTTGIDFANSGYIHGDVLLGSGTNNINLTGGSIYGTLYLYGGTSILNMSGGATLTRGIYSANGQLDISITDNAVLTVPSSTTLDANDITVSNSGELRIAIDGISGKTGMVNAAGTVTFESGSTLTTELESLVATEESFTVLSAGSLDIADDDILSLVGIQPFIYDVTTSVTDTDLSLTLRRKSATELGLDNNTGALYEGSVAALLDDDELANALGNLTTEEEFVNAYRQLMPNSLSLATRQAAIMSGSLVQGAISGHLNNLRDLQSKPTNLKSPKGVWLQESGTIYDQKSAPAYKGFDGYSFGIAAGFDMAATEKGVIGIGLSRHWSEFDIVEGGSEPLISRTSLGTLYTSWLFDDFYLQGNISGGYVTFDSERTVEIDDVERSAGAEWDGYQLGANLGAGYLLTLGDFSLRPEASLNYLTLHENGYTETEGGNAVNLTVSEHDSSSLTGALKGSLLWTKEFSYLDEVYGKLVIDLHGAWQHEFKTDPLSFEASFTDYGDSFTLTGDRLAADSYLAGGGFSYTTSFTTLSLQYDLEKKEGYTGHSASLTYRFRF</sequence>